<proteinExistence type="predicted"/>
<dbReference type="PANTHER" id="PTHR33099:SF14">
    <property type="entry name" value="PROLYL 4-HYDROXYLASE ALPHA SUBUNIT FE(2+) 2OG DIOXYGENASE DOMAIN-CONTAINING PROTEIN"/>
    <property type="match status" value="1"/>
</dbReference>
<reference evidence="2" key="1">
    <citation type="submission" date="2022-12" db="EMBL/GenBank/DDBJ databases">
        <authorList>
            <person name="Petersen C."/>
        </authorList>
    </citation>
    <scope>NUCLEOTIDE SEQUENCE</scope>
    <source>
        <strain evidence="2">IBT 29057</strain>
    </source>
</reference>
<name>A0AAD6DAH8_9EURO</name>
<dbReference type="Gene3D" id="2.60.120.620">
    <property type="entry name" value="q2cbj1_9rhob like domain"/>
    <property type="match status" value="1"/>
</dbReference>
<dbReference type="EMBL" id="JAQJAC010000010">
    <property type="protein sequence ID" value="KAJ5569101.1"/>
    <property type="molecule type" value="Genomic_DNA"/>
</dbReference>
<evidence type="ECO:0000313" key="4">
    <source>
        <dbReference type="Proteomes" id="UP001216150"/>
    </source>
</evidence>
<gene>
    <name evidence="2" type="ORF">N7450_011587</name>
    <name evidence="3" type="ORF">N7450_011651</name>
</gene>
<feature type="compositionally biased region" description="Acidic residues" evidence="1">
    <location>
        <begin position="337"/>
        <end position="349"/>
    </location>
</feature>
<dbReference type="AlphaFoldDB" id="A0AAD6DAH8"/>
<sequence>MLKRKRTSASSGIEFHDLCHQLEEAIMGEKLSASFACGGAIPIANTLVANDMMDGARVSITKPVKPINIFWETKEECQARKLILPVPAAVDCLSDTQIQHLVNDCEPAGFGRGQELVMDHEYRKASKLDPDKFATSFNPADYGILQALERVLVPQLDMSTQVYSGPSGLFRKHVDTPRSDSQIDSLVVCLPSAFKGGALVVRHGYREENASAGMIQWAAFYSDCEHEIKTISHGERITLTYNIYVEDSFDSIDSVSPMLDPKMLPFYGDLESIPQIPEFMEEGGVCGIFCSHTYPHTSNHARQYLPRGLKGADLVVYTALHSFGFQVDVLPVMIEDEDEGDDSDNSEDEEYHRRRGRSFIQKNSVEGCM</sequence>
<feature type="region of interest" description="Disordered" evidence="1">
    <location>
        <begin position="337"/>
        <end position="356"/>
    </location>
</feature>
<reference evidence="2 4" key="2">
    <citation type="journal article" date="2023" name="IMA Fungus">
        <title>Comparative genomic study of the Penicillium genus elucidates a diverse pangenome and 15 lateral gene transfer events.</title>
        <authorList>
            <person name="Petersen C."/>
            <person name="Sorensen T."/>
            <person name="Nielsen M.R."/>
            <person name="Sondergaard T.E."/>
            <person name="Sorensen J.L."/>
            <person name="Fitzpatrick D.A."/>
            <person name="Frisvad J.C."/>
            <person name="Nielsen K.L."/>
        </authorList>
    </citation>
    <scope>NUCLEOTIDE SEQUENCE [LARGE SCALE GENOMIC DNA]</scope>
    <source>
        <strain evidence="2 4">IBT 29057</strain>
    </source>
</reference>
<evidence type="ECO:0000256" key="1">
    <source>
        <dbReference type="SAM" id="MobiDB-lite"/>
    </source>
</evidence>
<accession>A0AAD6DAH8</accession>
<dbReference type="EMBL" id="JAQJAC010000010">
    <property type="protein sequence ID" value="KAJ5569165.1"/>
    <property type="molecule type" value="Genomic_DNA"/>
</dbReference>
<evidence type="ECO:0000313" key="2">
    <source>
        <dbReference type="EMBL" id="KAJ5569101.1"/>
    </source>
</evidence>
<organism evidence="2 4">
    <name type="scientific">Penicillium hetheringtonii</name>
    <dbReference type="NCBI Taxonomy" id="911720"/>
    <lineage>
        <taxon>Eukaryota</taxon>
        <taxon>Fungi</taxon>
        <taxon>Dikarya</taxon>
        <taxon>Ascomycota</taxon>
        <taxon>Pezizomycotina</taxon>
        <taxon>Eurotiomycetes</taxon>
        <taxon>Eurotiomycetidae</taxon>
        <taxon>Eurotiales</taxon>
        <taxon>Aspergillaceae</taxon>
        <taxon>Penicillium</taxon>
    </lineage>
</organism>
<evidence type="ECO:0008006" key="5">
    <source>
        <dbReference type="Google" id="ProtNLM"/>
    </source>
</evidence>
<protein>
    <recommendedName>
        <fullName evidence="5">Fe2OG dioxygenase domain-containing protein</fullName>
    </recommendedName>
</protein>
<dbReference type="PANTHER" id="PTHR33099">
    <property type="entry name" value="FE2OG DIOXYGENASE DOMAIN-CONTAINING PROTEIN"/>
    <property type="match status" value="1"/>
</dbReference>
<evidence type="ECO:0000313" key="3">
    <source>
        <dbReference type="EMBL" id="KAJ5569165.1"/>
    </source>
</evidence>
<comment type="caution">
    <text evidence="2">The sequence shown here is derived from an EMBL/GenBank/DDBJ whole genome shotgun (WGS) entry which is preliminary data.</text>
</comment>
<keyword evidence="4" id="KW-1185">Reference proteome</keyword>
<dbReference type="Proteomes" id="UP001216150">
    <property type="component" value="Unassembled WGS sequence"/>
</dbReference>